<dbReference type="HOGENOM" id="CLU_030431_3_1_1"/>
<dbReference type="InterPro" id="IPR050645">
    <property type="entry name" value="Histidine_acid_phosphatase"/>
</dbReference>
<organism evidence="5">
    <name type="scientific">Grosmannia clavigera (strain kw1407 / UAMH 11150)</name>
    <name type="common">Blue stain fungus</name>
    <name type="synonym">Graphiocladiella clavigera</name>
    <dbReference type="NCBI Taxonomy" id="655863"/>
    <lineage>
        <taxon>Eukaryota</taxon>
        <taxon>Fungi</taxon>
        <taxon>Dikarya</taxon>
        <taxon>Ascomycota</taxon>
        <taxon>Pezizomycotina</taxon>
        <taxon>Sordariomycetes</taxon>
        <taxon>Sordariomycetidae</taxon>
        <taxon>Ophiostomatales</taxon>
        <taxon>Ophiostomataceae</taxon>
        <taxon>Leptographium</taxon>
    </lineage>
</organism>
<evidence type="ECO:0000313" key="4">
    <source>
        <dbReference type="EMBL" id="EFX03212.1"/>
    </source>
</evidence>
<dbReference type="STRING" id="655863.F0XGZ9"/>
<dbReference type="Pfam" id="PF00328">
    <property type="entry name" value="His_Phos_2"/>
    <property type="match status" value="1"/>
</dbReference>
<evidence type="ECO:0000256" key="2">
    <source>
        <dbReference type="ARBA" id="ARBA00012632"/>
    </source>
</evidence>
<proteinExistence type="inferred from homology"/>
<dbReference type="RefSeq" id="XP_014172694.1">
    <property type="nucleotide sequence ID" value="XM_014317219.1"/>
</dbReference>
<sequence>MTSLVPRKPYTDEELGRLYPAGLQLQLVQVLMRHGERTPVSPRFENTGLQPFWPYCSAFRRFQSAVLTDDQDPGVVGGGAATQPLGSLAWRRRLETFGSDDAAVPATGGREGRGNHKDRQLDALCDMGMLTDPGRASTLRLGHRLRRLYVEQLGFLPPAIGPGDADRLFYLRSTPIPRALESLQQAFSGLYPETTRPQAGRDVKPITIIAREPADETLFPNDGNCRRFAELSRAFAQRAADRWNDSAELALVTRKIGRWLPPSNPRVAVDGRPRLSGIMDTVNATLAHGPDTRLPPEFYDDQVRHNITAVALQEWFDGFHESLEYRTLGIGGLMGDLVARMVRHAEIKNVAASASAPDNMFRFGLSGCHDTTLAAILASLGHRMDAWPPFTSHLALEMFHGPSSSSSPPPKPSAGWSALVPSALSGRQTAAPIGRKPSPELSDAQKQKLDGYYVRIRYNDEPVTIPGCRLPGNHLEGDESFCTLKAFKAIVDKYTPRNWKQQCHSNLRTQALPDKPEPSGF</sequence>
<dbReference type="InParanoid" id="F0XGZ9"/>
<evidence type="ECO:0000313" key="5">
    <source>
        <dbReference type="Proteomes" id="UP000007796"/>
    </source>
</evidence>
<dbReference type="EMBL" id="GL629769">
    <property type="protein sequence ID" value="EFX03212.1"/>
    <property type="molecule type" value="Genomic_DNA"/>
</dbReference>
<dbReference type="Gene3D" id="3.40.50.1240">
    <property type="entry name" value="Phosphoglycerate mutase-like"/>
    <property type="match status" value="1"/>
</dbReference>
<evidence type="ECO:0000256" key="3">
    <source>
        <dbReference type="ARBA" id="ARBA00022801"/>
    </source>
</evidence>
<reference evidence="4 5" key="1">
    <citation type="journal article" date="2011" name="Proc. Natl. Acad. Sci. U.S.A.">
        <title>Genome and transcriptome analyses of the mountain pine beetle-fungal symbiont Grosmannia clavigera, a lodgepole pine pathogen.</title>
        <authorList>
            <person name="DiGuistini S."/>
            <person name="Wang Y."/>
            <person name="Liao N.Y."/>
            <person name="Taylor G."/>
            <person name="Tanguay P."/>
            <person name="Feau N."/>
            <person name="Henrissat B."/>
            <person name="Chan S.K."/>
            <person name="Hesse-Orce U."/>
            <person name="Alamouti S.M."/>
            <person name="Tsui C.K.M."/>
            <person name="Docking R.T."/>
            <person name="Levasseur A."/>
            <person name="Haridas S."/>
            <person name="Robertson G."/>
            <person name="Birol I."/>
            <person name="Holt R.A."/>
            <person name="Marra M.A."/>
            <person name="Hamelin R.C."/>
            <person name="Hirst M."/>
            <person name="Jones S.J.M."/>
            <person name="Bohlmann J."/>
            <person name="Breuil C."/>
        </authorList>
    </citation>
    <scope>NUCLEOTIDE SEQUENCE [LARGE SCALE GENOMIC DNA]</scope>
    <source>
        <strain evidence="5">kw1407 / UAMH 11150</strain>
    </source>
</reference>
<accession>F0XGZ9</accession>
<name>F0XGZ9_GROCL</name>
<gene>
    <name evidence="4" type="ORF">CMQ_3141</name>
</gene>
<comment type="similarity">
    <text evidence="1">Belongs to the histidine acid phosphatase family.</text>
</comment>
<dbReference type="PANTHER" id="PTHR11567">
    <property type="entry name" value="ACID PHOSPHATASE-RELATED"/>
    <property type="match status" value="1"/>
</dbReference>
<dbReference type="GeneID" id="25976209"/>
<keyword evidence="3" id="KW-0378">Hydrolase</keyword>
<dbReference type="PROSITE" id="PS00616">
    <property type="entry name" value="HIS_ACID_PHOSPHAT_1"/>
    <property type="match status" value="1"/>
</dbReference>
<dbReference type="InterPro" id="IPR000560">
    <property type="entry name" value="His_Pase_clade-2"/>
</dbReference>
<evidence type="ECO:0000256" key="1">
    <source>
        <dbReference type="ARBA" id="ARBA00005375"/>
    </source>
</evidence>
<dbReference type="GO" id="GO:0016158">
    <property type="term" value="F:inositol hexakisphosphate 3-phosphatase activity"/>
    <property type="evidence" value="ECO:0007669"/>
    <property type="project" value="UniProtKB-EC"/>
</dbReference>
<dbReference type="OrthoDB" id="10257284at2759"/>
<keyword evidence="5" id="KW-1185">Reference proteome</keyword>
<dbReference type="PANTHER" id="PTHR11567:SF110">
    <property type="entry name" value="2-PHOSPHOXYLOSE PHOSPHATASE 1"/>
    <property type="match status" value="1"/>
</dbReference>
<protein>
    <recommendedName>
        <fullName evidence="2">3-phytase</fullName>
        <ecNumber evidence="2">3.1.3.8</ecNumber>
    </recommendedName>
</protein>
<dbReference type="InterPro" id="IPR029033">
    <property type="entry name" value="His_PPase_superfam"/>
</dbReference>
<dbReference type="AlphaFoldDB" id="F0XGZ9"/>
<dbReference type="InterPro" id="IPR033379">
    <property type="entry name" value="Acid_Pase_AS"/>
</dbReference>
<dbReference type="Proteomes" id="UP000007796">
    <property type="component" value="Unassembled WGS sequence"/>
</dbReference>
<dbReference type="EC" id="3.1.3.8" evidence="2"/>
<dbReference type="SUPFAM" id="SSF53254">
    <property type="entry name" value="Phosphoglycerate mutase-like"/>
    <property type="match status" value="1"/>
</dbReference>
<dbReference type="eggNOG" id="KOG3720">
    <property type="taxonomic scope" value="Eukaryota"/>
</dbReference>